<reference evidence="10 11" key="1">
    <citation type="submission" date="2018-06" db="EMBL/GenBank/DDBJ databases">
        <title>Comparative genomics of downy mildews reveals potential adaptations to biotrophy.</title>
        <authorList>
            <person name="Fletcher K."/>
            <person name="Klosterman S.J."/>
            <person name="Derevnina L."/>
            <person name="Martin F."/>
            <person name="Koike S."/>
            <person name="Reyes Chin-Wo S."/>
            <person name="Mou B."/>
            <person name="Michelmore R."/>
        </authorList>
    </citation>
    <scope>NUCLEOTIDE SEQUENCE [LARGE SCALE GENOMIC DNA]</scope>
    <source>
        <strain evidence="9 11">R13</strain>
        <strain evidence="8 10">R14</strain>
    </source>
</reference>
<comment type="caution">
    <text evidence="8">The sequence shown here is derived from an EMBL/GenBank/DDBJ whole genome shotgun (WGS) entry which is preliminary data.</text>
</comment>
<feature type="repeat" description="TPR" evidence="5">
    <location>
        <begin position="144"/>
        <end position="177"/>
    </location>
</feature>
<evidence type="ECO:0000313" key="8">
    <source>
        <dbReference type="EMBL" id="RMX63530.1"/>
    </source>
</evidence>
<evidence type="ECO:0000256" key="6">
    <source>
        <dbReference type="SAM" id="MobiDB-lite"/>
    </source>
</evidence>
<dbReference type="PANTHER" id="PTHR46423">
    <property type="entry name" value="RNA POLYMERASE II-ASSOCIATED PROTEIN 3"/>
    <property type="match status" value="1"/>
</dbReference>
<feature type="domain" description="RNA-polymerase II-associated protein 3-like C-terminal" evidence="7">
    <location>
        <begin position="289"/>
        <end position="398"/>
    </location>
</feature>
<feature type="repeat" description="TPR" evidence="5">
    <location>
        <begin position="76"/>
        <end position="109"/>
    </location>
</feature>
<dbReference type="InterPro" id="IPR025986">
    <property type="entry name" value="RPAP3-like_C"/>
</dbReference>
<dbReference type="PROSITE" id="PS50005">
    <property type="entry name" value="TPR"/>
    <property type="match status" value="2"/>
</dbReference>
<dbReference type="GO" id="GO:0101031">
    <property type="term" value="C:protein folding chaperone complex"/>
    <property type="evidence" value="ECO:0007669"/>
    <property type="project" value="TreeGrafter"/>
</dbReference>
<dbReference type="Pfam" id="PF13181">
    <property type="entry name" value="TPR_8"/>
    <property type="match status" value="1"/>
</dbReference>
<dbReference type="Gene3D" id="1.25.40.10">
    <property type="entry name" value="Tetratricopeptide repeat domain"/>
    <property type="match status" value="1"/>
</dbReference>
<evidence type="ECO:0000256" key="3">
    <source>
        <dbReference type="ARBA" id="ARBA00038275"/>
    </source>
</evidence>
<dbReference type="Proteomes" id="UP000282087">
    <property type="component" value="Unassembled WGS sequence"/>
</dbReference>
<dbReference type="STRING" id="542832.A0A3M6VGQ1"/>
<evidence type="ECO:0000256" key="4">
    <source>
        <dbReference type="ARBA" id="ARBA00040133"/>
    </source>
</evidence>
<evidence type="ECO:0000256" key="2">
    <source>
        <dbReference type="ARBA" id="ARBA00022803"/>
    </source>
</evidence>
<sequence length="433" mass="49289">MTEEEVQHPIRVNTSQLPDNLSDLYTWEKNIHTVDFVCKQTIDKREISPPRTARVFYFNGQRTDAMSNHLTTKSQEDLEKEEGNGHYKCGDYVAAIKSYTRCLRYNPNNAVVLSNRAMAYLKNQEFTNAENDCTLALKVDPTHVKSYSRRGTARNSMGKHRLALLDFHCAATLDPRNRQIQAQLQSTRELIRTAIKCSPKRTDFVIKVVGERSLNNYTGEQDLAACEKEESSESQQLKNFRSSGTEQMSLPGQESPSSLLPQDATFLQATCTKKKMKSLTMLPKLPKKAPATSYEFGRVWKTLALRGDAEQKNRLLNLRADYLRMVDPPSLRSVFKTAIESDVLCEIFHVLRYGVVPVSETNSSLSADTASFVLAFISELTKVPRFNMTIMLLSDSDKEDLAWVVQYLEALAKRNNKIDEHQVDDLRKLYQLP</sequence>
<name>A0A3M6VGQ1_9STRA</name>
<feature type="compositionally biased region" description="Polar residues" evidence="6">
    <location>
        <begin position="235"/>
        <end position="259"/>
    </location>
</feature>
<evidence type="ECO:0000313" key="9">
    <source>
        <dbReference type="EMBL" id="RQM12682.1"/>
    </source>
</evidence>
<dbReference type="SUPFAM" id="SSF48452">
    <property type="entry name" value="TPR-like"/>
    <property type="match status" value="1"/>
</dbReference>
<dbReference type="AlphaFoldDB" id="A0A3M6VGQ1"/>
<dbReference type="EMBL" id="QLLG01000392">
    <property type="protein sequence ID" value="RMX63530.1"/>
    <property type="molecule type" value="Genomic_DNA"/>
</dbReference>
<dbReference type="OrthoDB" id="2423701at2759"/>
<dbReference type="InterPro" id="IPR019734">
    <property type="entry name" value="TPR_rpt"/>
</dbReference>
<protein>
    <recommendedName>
        <fullName evidence="4">RNA polymerase II-associated protein 3</fullName>
    </recommendedName>
</protein>
<evidence type="ECO:0000256" key="1">
    <source>
        <dbReference type="ARBA" id="ARBA00022737"/>
    </source>
</evidence>
<dbReference type="InterPro" id="IPR051966">
    <property type="entry name" value="RPAP3"/>
</dbReference>
<evidence type="ECO:0000256" key="5">
    <source>
        <dbReference type="PROSITE-ProRule" id="PRU00339"/>
    </source>
</evidence>
<accession>A0A3M6VGQ1</accession>
<comment type="similarity">
    <text evidence="3">Belongs to the RPAP3 family.</text>
</comment>
<proteinExistence type="inferred from homology"/>
<evidence type="ECO:0000313" key="10">
    <source>
        <dbReference type="Proteomes" id="UP000282087"/>
    </source>
</evidence>
<evidence type="ECO:0000259" key="7">
    <source>
        <dbReference type="Pfam" id="PF13877"/>
    </source>
</evidence>
<evidence type="ECO:0000313" key="11">
    <source>
        <dbReference type="Proteomes" id="UP000286097"/>
    </source>
</evidence>
<feature type="region of interest" description="Disordered" evidence="6">
    <location>
        <begin position="229"/>
        <end position="259"/>
    </location>
</feature>
<dbReference type="EMBL" id="QKXF01000315">
    <property type="protein sequence ID" value="RQM12682.1"/>
    <property type="molecule type" value="Genomic_DNA"/>
</dbReference>
<keyword evidence="2 5" id="KW-0802">TPR repeat</keyword>
<keyword evidence="1" id="KW-0677">Repeat</keyword>
<dbReference type="Proteomes" id="UP000286097">
    <property type="component" value="Unassembled WGS sequence"/>
</dbReference>
<dbReference type="Pfam" id="PF13877">
    <property type="entry name" value="RPAP3_C"/>
    <property type="match status" value="1"/>
</dbReference>
<organism evidence="8 10">
    <name type="scientific">Peronospora effusa</name>
    <dbReference type="NCBI Taxonomy" id="542832"/>
    <lineage>
        <taxon>Eukaryota</taxon>
        <taxon>Sar</taxon>
        <taxon>Stramenopiles</taxon>
        <taxon>Oomycota</taxon>
        <taxon>Peronosporomycetes</taxon>
        <taxon>Peronosporales</taxon>
        <taxon>Peronosporaceae</taxon>
        <taxon>Peronospora</taxon>
    </lineage>
</organism>
<dbReference type="PANTHER" id="PTHR46423:SF1">
    <property type="entry name" value="RNA POLYMERASE II-ASSOCIATED PROTEIN 3"/>
    <property type="match status" value="1"/>
</dbReference>
<gene>
    <name evidence="9" type="ORF">DD237_007065</name>
    <name evidence="8" type="ORF">DD238_006230</name>
</gene>
<dbReference type="InterPro" id="IPR011990">
    <property type="entry name" value="TPR-like_helical_dom_sf"/>
</dbReference>
<dbReference type="SMART" id="SM00028">
    <property type="entry name" value="TPR"/>
    <property type="match status" value="3"/>
</dbReference>
<keyword evidence="10" id="KW-1185">Reference proteome</keyword>
<dbReference type="VEuPathDB" id="FungiDB:DD237_007065"/>